<evidence type="ECO:0008006" key="4">
    <source>
        <dbReference type="Google" id="ProtNLM"/>
    </source>
</evidence>
<organism evidence="2 3">
    <name type="scientific">Fusarium mangiferae</name>
    <name type="common">Mango malformation disease fungus</name>
    <dbReference type="NCBI Taxonomy" id="192010"/>
    <lineage>
        <taxon>Eukaryota</taxon>
        <taxon>Fungi</taxon>
        <taxon>Dikarya</taxon>
        <taxon>Ascomycota</taxon>
        <taxon>Pezizomycotina</taxon>
        <taxon>Sordariomycetes</taxon>
        <taxon>Hypocreomycetidae</taxon>
        <taxon>Hypocreales</taxon>
        <taxon>Nectriaceae</taxon>
        <taxon>Fusarium</taxon>
        <taxon>Fusarium fujikuroi species complex</taxon>
    </lineage>
</organism>
<keyword evidence="3" id="KW-1185">Reference proteome</keyword>
<dbReference type="VEuPathDB" id="FungiDB:FMAN_03210"/>
<feature type="compositionally biased region" description="Basic and acidic residues" evidence="1">
    <location>
        <begin position="141"/>
        <end position="155"/>
    </location>
</feature>
<feature type="compositionally biased region" description="Low complexity" evidence="1">
    <location>
        <begin position="36"/>
        <end position="54"/>
    </location>
</feature>
<dbReference type="GeneID" id="65082481"/>
<evidence type="ECO:0000313" key="2">
    <source>
        <dbReference type="EMBL" id="CVK93886.1"/>
    </source>
</evidence>
<feature type="region of interest" description="Disordered" evidence="1">
    <location>
        <begin position="301"/>
        <end position="333"/>
    </location>
</feature>
<feature type="compositionally biased region" description="Basic residues" evidence="1">
    <location>
        <begin position="9"/>
        <end position="18"/>
    </location>
</feature>
<reference evidence="3" key="1">
    <citation type="journal article" date="2016" name="Genome Biol. Evol.">
        <title>Comparative 'omics' of the Fusarium fujikuroi species complex highlights differences in genetic potential and metabolite synthesis.</title>
        <authorList>
            <person name="Niehaus E.-M."/>
            <person name="Muensterkoetter M."/>
            <person name="Proctor R.H."/>
            <person name="Brown D.W."/>
            <person name="Sharon A."/>
            <person name="Idan Y."/>
            <person name="Oren-Young L."/>
            <person name="Sieber C.M."/>
            <person name="Novak O."/>
            <person name="Pencik A."/>
            <person name="Tarkowska D."/>
            <person name="Hromadova K."/>
            <person name="Freeman S."/>
            <person name="Maymon M."/>
            <person name="Elazar M."/>
            <person name="Youssef S.A."/>
            <person name="El-Shabrawy E.S.M."/>
            <person name="Shalaby A.B.A."/>
            <person name="Houterman P."/>
            <person name="Brock N.L."/>
            <person name="Burkhardt I."/>
            <person name="Tsavkelova E.A."/>
            <person name="Dickschat J.S."/>
            <person name="Galuszka P."/>
            <person name="Gueldener U."/>
            <person name="Tudzynski B."/>
        </authorList>
    </citation>
    <scope>NUCLEOTIDE SEQUENCE [LARGE SCALE GENOMIC DNA]</scope>
    <source>
        <strain evidence="3">MRC7560</strain>
    </source>
</reference>
<feature type="compositionally biased region" description="Low complexity" evidence="1">
    <location>
        <begin position="156"/>
        <end position="173"/>
    </location>
</feature>
<name>A0A1L7TGG8_FUSMA</name>
<proteinExistence type="predicted"/>
<protein>
    <recommendedName>
        <fullName evidence="4">Mating-type switching protein swi10</fullName>
    </recommendedName>
</protein>
<evidence type="ECO:0000313" key="3">
    <source>
        <dbReference type="Proteomes" id="UP000184255"/>
    </source>
</evidence>
<accession>A0A1L7TGG8</accession>
<dbReference type="EMBL" id="FCQH01000006">
    <property type="protein sequence ID" value="CVK93886.1"/>
    <property type="molecule type" value="Genomic_DNA"/>
</dbReference>
<feature type="region of interest" description="Disordered" evidence="1">
    <location>
        <begin position="1"/>
        <end position="177"/>
    </location>
</feature>
<dbReference type="AlphaFoldDB" id="A0A1L7TGG8"/>
<sequence length="435" mass="48742">MDNTLTRSHSLKPPRRKLQKPDPKLKSLNKAKRGSTDSTMSSLSPQSTMSSPSQRQIQNGAPDLSDSKWDHYLRPKTVFVPSFSEPEDHLQPEINSPHEPPQQQQHQQHQHHQYQHEPEPEPPRAFFSPPPRRQSSQRQIPEFHHLTLQDHHARPSLDSSSLPSTASTTSTSSIMRRQAKTPVFRIGQLEQHALARKARDVPEKTSSVELIADQYNAVLESRDGPPALDSQLPSRASTYSFDDTPLQISPHGAKRQSLRSSNTYSSMTAIPRQLRPRLRSAATHDTNVAAVEGDTIYFKPYSFSPPPSPDQTPGTPRGSWTDEFRPPSSSGHSFQENISLQIALDLLTSELSSVVSGRPQRNGQDTAALQVWVMIEAYERLRDQLTRQQSSNAEAQKVATMFDCWLASLYSIHSSLTESTLPSPTEYAGLEEDLD</sequence>
<dbReference type="Proteomes" id="UP000184255">
    <property type="component" value="Unassembled WGS sequence"/>
</dbReference>
<gene>
    <name evidence="2" type="ORF">FMAN_03210</name>
</gene>
<dbReference type="RefSeq" id="XP_041682506.1">
    <property type="nucleotide sequence ID" value="XM_041831999.1"/>
</dbReference>
<evidence type="ECO:0000256" key="1">
    <source>
        <dbReference type="SAM" id="MobiDB-lite"/>
    </source>
</evidence>
<feature type="region of interest" description="Disordered" evidence="1">
    <location>
        <begin position="242"/>
        <end position="264"/>
    </location>
</feature>
<comment type="caution">
    <text evidence="2">The sequence shown here is derived from an EMBL/GenBank/DDBJ whole genome shotgun (WGS) entry which is preliminary data.</text>
</comment>